<name>A0A286F8U2_9BACT</name>
<dbReference type="AlphaFoldDB" id="A0A286F8U2"/>
<dbReference type="OrthoDB" id="922982at2"/>
<proteinExistence type="predicted"/>
<gene>
    <name evidence="1" type="ORF">SAMN06269250_1027</name>
</gene>
<dbReference type="EMBL" id="OCNH01000001">
    <property type="protein sequence ID" value="SOD79638.1"/>
    <property type="molecule type" value="Genomic_DNA"/>
</dbReference>
<dbReference type="Pfam" id="PF14054">
    <property type="entry name" value="DUF4249"/>
    <property type="match status" value="1"/>
</dbReference>
<protein>
    <recommendedName>
        <fullName evidence="3">DUF4249 domain-containing protein</fullName>
    </recommendedName>
</protein>
<sequence length="343" mass="38738">MTVRFWLLILSLLAVSCVEPYDPQLKGGSKYPVFEGTLTDAPGPYRFALTLSAGYNNQESVFDERVKGATMTLSDDRNRRTIFLDDGRGNFSSPTDFRGEPGRTYTLTITYQELTYRSDPELLRPVAPIDTVYTRFQSIPGSNINGEFRVFVDVNDPAAEENYYQWDWIHYEKADNCLLFRPSGTNVTYAQRCCSDCWDISRSAGQILLASDRLVNGRRLSGQRVAAAPNDDISPFYLRIGQQSLSREAYQYWLAIQNLTGNVGSVFDVPPATLAGNLRNTNTTGPPLLGYFQVSARREKIVYINRLRAPVLPFAITQFPFWNTCAACTESSYRTGQRPDGWR</sequence>
<accession>A0A286F8U2</accession>
<reference evidence="2" key="1">
    <citation type="submission" date="2017-09" db="EMBL/GenBank/DDBJ databases">
        <authorList>
            <person name="Varghese N."/>
            <person name="Submissions S."/>
        </authorList>
    </citation>
    <scope>NUCLEOTIDE SEQUENCE [LARGE SCALE GENOMIC DNA]</scope>
    <source>
        <strain evidence="2">DSM 29961</strain>
    </source>
</reference>
<evidence type="ECO:0008006" key="3">
    <source>
        <dbReference type="Google" id="ProtNLM"/>
    </source>
</evidence>
<dbReference type="Proteomes" id="UP000219452">
    <property type="component" value="Unassembled WGS sequence"/>
</dbReference>
<evidence type="ECO:0000313" key="2">
    <source>
        <dbReference type="Proteomes" id="UP000219452"/>
    </source>
</evidence>
<dbReference type="RefSeq" id="WP_097124693.1">
    <property type="nucleotide sequence ID" value="NZ_OCNH01000001.1"/>
</dbReference>
<keyword evidence="2" id="KW-1185">Reference proteome</keyword>
<organism evidence="1 2">
    <name type="scientific">Spirosoma fluviale</name>
    <dbReference type="NCBI Taxonomy" id="1597977"/>
    <lineage>
        <taxon>Bacteria</taxon>
        <taxon>Pseudomonadati</taxon>
        <taxon>Bacteroidota</taxon>
        <taxon>Cytophagia</taxon>
        <taxon>Cytophagales</taxon>
        <taxon>Cytophagaceae</taxon>
        <taxon>Spirosoma</taxon>
    </lineage>
</organism>
<dbReference type="InterPro" id="IPR025345">
    <property type="entry name" value="DUF4249"/>
</dbReference>
<dbReference type="PROSITE" id="PS51257">
    <property type="entry name" value="PROKAR_LIPOPROTEIN"/>
    <property type="match status" value="1"/>
</dbReference>
<evidence type="ECO:0000313" key="1">
    <source>
        <dbReference type="EMBL" id="SOD79638.1"/>
    </source>
</evidence>